<dbReference type="EMBL" id="CP000975">
    <property type="protein sequence ID" value="ACD82505.1"/>
    <property type="molecule type" value="Genomic_DNA"/>
</dbReference>
<dbReference type="HOGENOM" id="CLU_3045211_0_0_0"/>
<evidence type="ECO:0000313" key="1">
    <source>
        <dbReference type="EMBL" id="ACD82505.1"/>
    </source>
</evidence>
<dbReference type="AlphaFoldDB" id="B3DYY3"/>
<gene>
    <name evidence="1" type="ordered locus">Minf_0447</name>
</gene>
<dbReference type="STRING" id="481448.Minf_0447"/>
<dbReference type="KEGG" id="min:Minf_0447"/>
<evidence type="ECO:0000313" key="2">
    <source>
        <dbReference type="Proteomes" id="UP000009149"/>
    </source>
</evidence>
<sequence length="54" mass="6363">MKFGKRKSYEGISTKKTCFFLFTFLQNSPASFLKFFRGSTKPFPTQRQITARFL</sequence>
<name>B3DYY3_METI4</name>
<protein>
    <submittedName>
        <fullName evidence="1">Uncharacterized protein</fullName>
    </submittedName>
</protein>
<dbReference type="Proteomes" id="UP000009149">
    <property type="component" value="Chromosome"/>
</dbReference>
<organism evidence="1 2">
    <name type="scientific">Methylacidiphilum infernorum (isolate V4)</name>
    <name type="common">Methylokorus infernorum (strain V4)</name>
    <dbReference type="NCBI Taxonomy" id="481448"/>
    <lineage>
        <taxon>Bacteria</taxon>
        <taxon>Pseudomonadati</taxon>
        <taxon>Verrucomicrobiota</taxon>
        <taxon>Methylacidiphilae</taxon>
        <taxon>Methylacidiphilales</taxon>
        <taxon>Methylacidiphilaceae</taxon>
        <taxon>Methylacidiphilum (ex Ratnadevi et al. 2023)</taxon>
    </lineage>
</organism>
<proteinExistence type="predicted"/>
<reference evidence="1 2" key="1">
    <citation type="journal article" date="2008" name="Biol. Direct">
        <title>Complete genome sequence of the extremely acidophilic methanotroph isolate V4, Methylacidiphilum infernorum, a representative of the bacterial phylum Verrucomicrobia.</title>
        <authorList>
            <person name="Hou S."/>
            <person name="Makarova K.S."/>
            <person name="Saw J.H."/>
            <person name="Senin P."/>
            <person name="Ly B.V."/>
            <person name="Zhou Z."/>
            <person name="Ren Y."/>
            <person name="Wang J."/>
            <person name="Galperin M.Y."/>
            <person name="Omelchenko M.V."/>
            <person name="Wolf Y.I."/>
            <person name="Yutin N."/>
            <person name="Koonin E.V."/>
            <person name="Stott M.B."/>
            <person name="Mountain B.W."/>
            <person name="Crowe M.A."/>
            <person name="Smirnova A.V."/>
            <person name="Dunfield P.F."/>
            <person name="Feng L."/>
            <person name="Wang L."/>
            <person name="Alam M."/>
        </authorList>
    </citation>
    <scope>NUCLEOTIDE SEQUENCE [LARGE SCALE GENOMIC DNA]</scope>
    <source>
        <strain evidence="2">Isolate V4</strain>
    </source>
</reference>
<accession>B3DYY3</accession>